<dbReference type="GO" id="GO:0005829">
    <property type="term" value="C:cytosol"/>
    <property type="evidence" value="ECO:0007669"/>
    <property type="project" value="TreeGrafter"/>
</dbReference>
<organism evidence="9 10">
    <name type="scientific">Ramazzottius varieornatus</name>
    <name type="common">Water bear</name>
    <name type="synonym">Tardigrade</name>
    <dbReference type="NCBI Taxonomy" id="947166"/>
    <lineage>
        <taxon>Eukaryota</taxon>
        <taxon>Metazoa</taxon>
        <taxon>Ecdysozoa</taxon>
        <taxon>Tardigrada</taxon>
        <taxon>Eutardigrada</taxon>
        <taxon>Parachela</taxon>
        <taxon>Hypsibioidea</taxon>
        <taxon>Ramazzottiidae</taxon>
        <taxon>Ramazzottius</taxon>
    </lineage>
</organism>
<dbReference type="Pfam" id="PF05185">
    <property type="entry name" value="PRMT5"/>
    <property type="match status" value="1"/>
</dbReference>
<comment type="caution">
    <text evidence="9">The sequence shown here is derived from an EMBL/GenBank/DDBJ whole genome shotgun (WGS) entry which is preliminary data.</text>
</comment>
<dbReference type="GO" id="GO:0032259">
    <property type="term" value="P:methylation"/>
    <property type="evidence" value="ECO:0007669"/>
    <property type="project" value="UniProtKB-KW"/>
</dbReference>
<dbReference type="Gene3D" id="2.70.160.11">
    <property type="entry name" value="Hnrnp arginine n-methyltransferase1"/>
    <property type="match status" value="1"/>
</dbReference>
<name>A0A1D1VRS0_RAMVA</name>
<dbReference type="Pfam" id="PF17285">
    <property type="entry name" value="PRMT5_TIM"/>
    <property type="match status" value="1"/>
</dbReference>
<dbReference type="Proteomes" id="UP000186922">
    <property type="component" value="Unassembled WGS sequence"/>
</dbReference>
<evidence type="ECO:0000313" key="10">
    <source>
        <dbReference type="Proteomes" id="UP000186922"/>
    </source>
</evidence>
<evidence type="ECO:0000256" key="1">
    <source>
        <dbReference type="ARBA" id="ARBA00022603"/>
    </source>
</evidence>
<feature type="domain" description="PRMT5 TIM barrel" evidence="7">
    <location>
        <begin position="133"/>
        <end position="293"/>
    </location>
</feature>
<evidence type="ECO:0000256" key="4">
    <source>
        <dbReference type="PROSITE-ProRule" id="PRU01015"/>
    </source>
</evidence>
<evidence type="ECO:0000256" key="2">
    <source>
        <dbReference type="ARBA" id="ARBA00022679"/>
    </source>
</evidence>
<keyword evidence="10" id="KW-1185">Reference proteome</keyword>
<dbReference type="Pfam" id="PF17286">
    <property type="entry name" value="PRMT5_C"/>
    <property type="match status" value="1"/>
</dbReference>
<dbReference type="GO" id="GO:0005634">
    <property type="term" value="C:nucleus"/>
    <property type="evidence" value="ECO:0007669"/>
    <property type="project" value="TreeGrafter"/>
</dbReference>
<dbReference type="EMBL" id="BDGG01000009">
    <property type="protein sequence ID" value="GAV03546.1"/>
    <property type="molecule type" value="Genomic_DNA"/>
</dbReference>
<dbReference type="CDD" id="cd02440">
    <property type="entry name" value="AdoMet_MTases"/>
    <property type="match status" value="1"/>
</dbReference>
<dbReference type="InterPro" id="IPR035075">
    <property type="entry name" value="PRMT5"/>
</dbReference>
<dbReference type="Gene3D" id="3.40.50.150">
    <property type="entry name" value="Vaccinia Virus protein VP39"/>
    <property type="match status" value="1"/>
</dbReference>
<dbReference type="AlphaFoldDB" id="A0A1D1VRS0"/>
<dbReference type="STRING" id="947166.A0A1D1VRS0"/>
<accession>A0A1D1VRS0</accession>
<dbReference type="SUPFAM" id="SSF53335">
    <property type="entry name" value="S-adenosyl-L-methionine-dependent methyltransferases"/>
    <property type="match status" value="1"/>
</dbReference>
<evidence type="ECO:0000313" key="9">
    <source>
        <dbReference type="EMBL" id="GAV03546.1"/>
    </source>
</evidence>
<evidence type="ECO:0000259" key="7">
    <source>
        <dbReference type="Pfam" id="PF17285"/>
    </source>
</evidence>
<dbReference type="InterPro" id="IPR035248">
    <property type="entry name" value="PRMT5_C"/>
</dbReference>
<dbReference type="InterPro" id="IPR025799">
    <property type="entry name" value="Arg_MeTrfase"/>
</dbReference>
<evidence type="ECO:0000256" key="3">
    <source>
        <dbReference type="ARBA" id="ARBA00022691"/>
    </source>
</evidence>
<dbReference type="GO" id="GO:0016274">
    <property type="term" value="F:protein-arginine N-methyltransferase activity"/>
    <property type="evidence" value="ECO:0007669"/>
    <property type="project" value="InterPro"/>
</dbReference>
<dbReference type="InterPro" id="IPR029063">
    <property type="entry name" value="SAM-dependent_MTases_sf"/>
</dbReference>
<feature type="domain" description="PRMT5 arginine-N-methyltransferase" evidence="6">
    <location>
        <begin position="297"/>
        <end position="465"/>
    </location>
</feature>
<dbReference type="OrthoDB" id="1368803at2759"/>
<dbReference type="GO" id="GO:0006355">
    <property type="term" value="P:regulation of DNA-templated transcription"/>
    <property type="evidence" value="ECO:0007669"/>
    <property type="project" value="TreeGrafter"/>
</dbReference>
<dbReference type="Gene3D" id="3.20.20.150">
    <property type="entry name" value="Divalent-metal-dependent TIM barrel enzymes"/>
    <property type="match status" value="1"/>
</dbReference>
<dbReference type="InterPro" id="IPR035247">
    <property type="entry name" value="PRMT5_TIM"/>
</dbReference>
<dbReference type="PANTHER" id="PTHR10738">
    <property type="entry name" value="PROTEIN ARGININE N-METHYLTRANSFERASE 5"/>
    <property type="match status" value="1"/>
</dbReference>
<evidence type="ECO:0000256" key="5">
    <source>
        <dbReference type="SAM" id="MobiDB-lite"/>
    </source>
</evidence>
<keyword evidence="3 4" id="KW-0949">S-adenosyl-L-methionine</keyword>
<reference evidence="9 10" key="1">
    <citation type="journal article" date="2016" name="Nat. Commun.">
        <title>Extremotolerant tardigrade genome and improved radiotolerance of human cultured cells by tardigrade-unique protein.</title>
        <authorList>
            <person name="Hashimoto T."/>
            <person name="Horikawa D.D."/>
            <person name="Saito Y."/>
            <person name="Kuwahara H."/>
            <person name="Kozuka-Hata H."/>
            <person name="Shin-I T."/>
            <person name="Minakuchi Y."/>
            <person name="Ohishi K."/>
            <person name="Motoyama A."/>
            <person name="Aizu T."/>
            <person name="Enomoto A."/>
            <person name="Kondo K."/>
            <person name="Tanaka S."/>
            <person name="Hara Y."/>
            <person name="Koshikawa S."/>
            <person name="Sagara H."/>
            <person name="Miura T."/>
            <person name="Yokobori S."/>
            <person name="Miyagawa K."/>
            <person name="Suzuki Y."/>
            <person name="Kubo T."/>
            <person name="Oyama M."/>
            <person name="Kohara Y."/>
            <person name="Fujiyama A."/>
            <person name="Arakawa K."/>
            <person name="Katayama T."/>
            <person name="Toyoda A."/>
            <person name="Kunieda T."/>
        </authorList>
    </citation>
    <scope>NUCLEOTIDE SEQUENCE [LARGE SCALE GENOMIC DNA]</scope>
    <source>
        <strain evidence="9 10">YOKOZUNA-1</strain>
    </source>
</reference>
<dbReference type="PANTHER" id="PTHR10738:SF0">
    <property type="entry name" value="PROTEIN ARGININE N-METHYLTRANSFERASE 5"/>
    <property type="match status" value="1"/>
</dbReference>
<proteinExistence type="predicted"/>
<dbReference type="PROSITE" id="PS51678">
    <property type="entry name" value="SAM_MT_PRMT"/>
    <property type="match status" value="1"/>
</dbReference>
<evidence type="ECO:0000259" key="8">
    <source>
        <dbReference type="Pfam" id="PF17286"/>
    </source>
</evidence>
<sequence>MSSKGEVVIREREQHLEIGLLEDRPLDPSGMEERARAAFNFVASVGDVQDKKALGIQTKVYYTVLPLDSTAGQASPSTPDKRQERGTTSPDSGVEMSPTPPQPQPQILFTEDPIVMLPYGEDNVEQQAESILQLYKIVRKKKVAQSIGIWTHVPMHGLQPDCSAFFSQNIPEEEEAMSSYFWWHTVLEATGFSRHATVALELDCLTLTAESSSRWLSEPLGCLIVPTSVMLQSAEGSQDPALPLEHSRFIKRAIRLHGCRLMLYDDVGSWEDGRVVECAKILRALSCYYPGYVRDVDHLHLTAQPLSKNLYDETYQQFERDPVKYVRYQTAIERAFWELQFKRRPGRPPFGRKEAPWSLVVAVLGCGRGPLVSRVLAAAEKAHVAVKVYGVEKNPITQRILQEKLATEWKGRNVELVFGDMRTWQPVEKLDMMVSELLGNVADDELSPECLQGPQQLLKEDGISVPHSYSGFVQPVSSSILYVELQKYYKKKGGLEMMQAFGKEQVEVVKLAPAQRLFTFSHPDFSPVINNERHRVLEFTADKDGVLHGFEGYFDILLHGLLNLSSIAGRETPGLCSWAPAFFPLLQPTFIRTGDRIKAEFWRRCNDKAVWYEWQLVEPKKTIVHNLDGKYLMFYQVSRQ</sequence>
<protein>
    <submittedName>
        <fullName evidence="9">Uncharacterized protein</fullName>
    </submittedName>
</protein>
<keyword evidence="2 4" id="KW-0808">Transferase</keyword>
<evidence type="ECO:0000259" key="6">
    <source>
        <dbReference type="Pfam" id="PF05185"/>
    </source>
</evidence>
<gene>
    <name evidence="9" type="primary">RvY_13949-1</name>
    <name evidence="9" type="synonym">RvY_13949.1</name>
    <name evidence="9" type="ORF">RvY_13949</name>
</gene>
<feature type="region of interest" description="Disordered" evidence="5">
    <location>
        <begin position="69"/>
        <end position="106"/>
    </location>
</feature>
<feature type="domain" description="PRMT5 oligomerisation" evidence="8">
    <location>
        <begin position="468"/>
        <end position="631"/>
    </location>
</feature>
<keyword evidence="1 4" id="KW-0489">Methyltransferase</keyword>